<dbReference type="SMART" id="SM00895">
    <property type="entry name" value="FCD"/>
    <property type="match status" value="1"/>
</dbReference>
<dbReference type="CDD" id="cd07377">
    <property type="entry name" value="WHTH_GntR"/>
    <property type="match status" value="1"/>
</dbReference>
<dbReference type="PROSITE" id="PS50949">
    <property type="entry name" value="HTH_GNTR"/>
    <property type="match status" value="1"/>
</dbReference>
<evidence type="ECO:0000256" key="3">
    <source>
        <dbReference type="ARBA" id="ARBA00023163"/>
    </source>
</evidence>
<dbReference type="SMART" id="SM00345">
    <property type="entry name" value="HTH_GNTR"/>
    <property type="match status" value="1"/>
</dbReference>
<keyword evidence="1" id="KW-0805">Transcription regulation</keyword>
<evidence type="ECO:0000256" key="2">
    <source>
        <dbReference type="ARBA" id="ARBA00023125"/>
    </source>
</evidence>
<dbReference type="eggNOG" id="COG2186">
    <property type="taxonomic scope" value="Bacteria"/>
</dbReference>
<dbReference type="PANTHER" id="PTHR43537">
    <property type="entry name" value="TRANSCRIPTIONAL REGULATOR, GNTR FAMILY"/>
    <property type="match status" value="1"/>
</dbReference>
<dbReference type="EMBL" id="CP008947">
    <property type="protein sequence ID" value="AII03155.1"/>
    <property type="molecule type" value="Genomic_DNA"/>
</dbReference>
<reference evidence="5 6" key="1">
    <citation type="submission" date="2014-07" db="EMBL/GenBank/DDBJ databases">
        <title>Genome Sequence of Rhodococcus opacus Strain R7, a Biodegrader of Mono- and Polycyclic Aromatic Hydrocarbons.</title>
        <authorList>
            <person name="Di Gennaro P."/>
            <person name="Zampolli J."/>
            <person name="Presti I."/>
            <person name="Cappelletti M."/>
            <person name="D'Ursi P."/>
            <person name="Orro A."/>
            <person name="Mezzelani A."/>
            <person name="Milanesi L."/>
        </authorList>
    </citation>
    <scope>NUCLEOTIDE SEQUENCE [LARGE SCALE GENOMIC DNA]</scope>
    <source>
        <strain evidence="5 6">R7</strain>
    </source>
</reference>
<dbReference type="InterPro" id="IPR008920">
    <property type="entry name" value="TF_FadR/GntR_C"/>
</dbReference>
<evidence type="ECO:0000256" key="1">
    <source>
        <dbReference type="ARBA" id="ARBA00023015"/>
    </source>
</evidence>
<evidence type="ECO:0000313" key="5">
    <source>
        <dbReference type="EMBL" id="AII03155.1"/>
    </source>
</evidence>
<dbReference type="Gene3D" id="1.10.10.10">
    <property type="entry name" value="Winged helix-like DNA-binding domain superfamily/Winged helix DNA-binding domain"/>
    <property type="match status" value="1"/>
</dbReference>
<dbReference type="Gene3D" id="1.20.120.530">
    <property type="entry name" value="GntR ligand-binding domain-like"/>
    <property type="match status" value="1"/>
</dbReference>
<dbReference type="SUPFAM" id="SSF48008">
    <property type="entry name" value="GntR ligand-binding domain-like"/>
    <property type="match status" value="1"/>
</dbReference>
<dbReference type="InterPro" id="IPR036390">
    <property type="entry name" value="WH_DNA-bd_sf"/>
</dbReference>
<dbReference type="PANTHER" id="PTHR43537:SF5">
    <property type="entry name" value="UXU OPERON TRANSCRIPTIONAL REGULATOR"/>
    <property type="match status" value="1"/>
</dbReference>
<evidence type="ECO:0000259" key="4">
    <source>
        <dbReference type="PROSITE" id="PS50949"/>
    </source>
</evidence>
<keyword evidence="3" id="KW-0804">Transcription</keyword>
<name>A0A076EA64_RHOOP</name>
<protein>
    <recommendedName>
        <fullName evidence="4">HTH gntR-type domain-containing protein</fullName>
    </recommendedName>
</protein>
<feature type="domain" description="HTH gntR-type" evidence="4">
    <location>
        <begin position="13"/>
        <end position="84"/>
    </location>
</feature>
<dbReference type="Pfam" id="PF07729">
    <property type="entry name" value="FCD"/>
    <property type="match status" value="1"/>
</dbReference>
<keyword evidence="2" id="KW-0238">DNA-binding</keyword>
<dbReference type="Pfam" id="PF00392">
    <property type="entry name" value="GntR"/>
    <property type="match status" value="1"/>
</dbReference>
<proteinExistence type="predicted"/>
<dbReference type="GO" id="GO:0003700">
    <property type="term" value="F:DNA-binding transcription factor activity"/>
    <property type="evidence" value="ECO:0007669"/>
    <property type="project" value="InterPro"/>
</dbReference>
<gene>
    <name evidence="5" type="ORF">EP51_00050</name>
</gene>
<accession>A0A076EA64</accession>
<evidence type="ECO:0000313" key="6">
    <source>
        <dbReference type="Proteomes" id="UP000028488"/>
    </source>
</evidence>
<organism evidence="5 6">
    <name type="scientific">Rhodococcus opacus</name>
    <name type="common">Nocardia opaca</name>
    <dbReference type="NCBI Taxonomy" id="37919"/>
    <lineage>
        <taxon>Bacteria</taxon>
        <taxon>Bacillati</taxon>
        <taxon>Actinomycetota</taxon>
        <taxon>Actinomycetes</taxon>
        <taxon>Mycobacteriales</taxon>
        <taxon>Nocardiaceae</taxon>
        <taxon>Rhodococcus</taxon>
    </lineage>
</organism>
<dbReference type="PRINTS" id="PR00035">
    <property type="entry name" value="HTHGNTR"/>
</dbReference>
<dbReference type="Proteomes" id="UP000028488">
    <property type="component" value="Chromosome"/>
</dbReference>
<dbReference type="AlphaFoldDB" id="A0A076EA64"/>
<dbReference type="InterPro" id="IPR000524">
    <property type="entry name" value="Tscrpt_reg_HTH_GntR"/>
</dbReference>
<dbReference type="SUPFAM" id="SSF46785">
    <property type="entry name" value="Winged helix' DNA-binding domain"/>
    <property type="match status" value="1"/>
</dbReference>
<dbReference type="GO" id="GO:0003677">
    <property type="term" value="F:DNA binding"/>
    <property type="evidence" value="ECO:0007669"/>
    <property type="project" value="UniProtKB-KW"/>
</dbReference>
<dbReference type="RefSeq" id="WP_037229614.1">
    <property type="nucleotide sequence ID" value="NZ_CP008947.1"/>
</dbReference>
<dbReference type="InterPro" id="IPR011711">
    <property type="entry name" value="GntR_C"/>
</dbReference>
<sequence length="256" mass="28437">MDRAFRPKALTRKDASGQIARQLRSAIADGVWVPGERLPTELDLADTFDVSRNTAREALKLLTATGLLTSVRGGVGGGTYVAVPDSDDIAELLGDAIRLWFRAGDVTVHDVDEARRVLEEFSVAMAAQRHTEGDLEAIWRPVLASRDFEMDIEEWLGLDLEFHTAITRAAHNPILELAMTSVHLIRPVTNRVFVDRLDRRLVMEQHEGMYQAIATGDPVKAREAFATHIGYLDSVRSEVLRDLNTDDVRISDIPGV</sequence>
<dbReference type="InterPro" id="IPR036388">
    <property type="entry name" value="WH-like_DNA-bd_sf"/>
</dbReference>